<dbReference type="Proteomes" id="UP000091857">
    <property type="component" value="Chromosome 14"/>
</dbReference>
<organism evidence="1 2">
    <name type="scientific">Manihot esculenta</name>
    <name type="common">Cassava</name>
    <name type="synonym">Jatropha manihot</name>
    <dbReference type="NCBI Taxonomy" id="3983"/>
    <lineage>
        <taxon>Eukaryota</taxon>
        <taxon>Viridiplantae</taxon>
        <taxon>Streptophyta</taxon>
        <taxon>Embryophyta</taxon>
        <taxon>Tracheophyta</taxon>
        <taxon>Spermatophyta</taxon>
        <taxon>Magnoliopsida</taxon>
        <taxon>eudicotyledons</taxon>
        <taxon>Gunneridae</taxon>
        <taxon>Pentapetalae</taxon>
        <taxon>rosids</taxon>
        <taxon>fabids</taxon>
        <taxon>Malpighiales</taxon>
        <taxon>Euphorbiaceae</taxon>
        <taxon>Crotonoideae</taxon>
        <taxon>Manihoteae</taxon>
        <taxon>Manihot</taxon>
    </lineage>
</organism>
<keyword evidence="2" id="KW-1185">Reference proteome</keyword>
<evidence type="ECO:0000313" key="1">
    <source>
        <dbReference type="EMBL" id="KAG8639567.1"/>
    </source>
</evidence>
<name>A0ACB7GH46_MANES</name>
<dbReference type="EMBL" id="CM004400">
    <property type="protein sequence ID" value="KAG8639567.1"/>
    <property type="molecule type" value="Genomic_DNA"/>
</dbReference>
<proteinExistence type="predicted"/>
<gene>
    <name evidence="1" type="ORF">MANES_14G153631v8</name>
</gene>
<evidence type="ECO:0000313" key="2">
    <source>
        <dbReference type="Proteomes" id="UP000091857"/>
    </source>
</evidence>
<reference evidence="2" key="1">
    <citation type="journal article" date="2016" name="Nat. Biotechnol.">
        <title>Sequencing wild and cultivated cassava and related species reveals extensive interspecific hybridization and genetic diversity.</title>
        <authorList>
            <person name="Bredeson J.V."/>
            <person name="Lyons J.B."/>
            <person name="Prochnik S.E."/>
            <person name="Wu G.A."/>
            <person name="Ha C.M."/>
            <person name="Edsinger-Gonzales E."/>
            <person name="Grimwood J."/>
            <person name="Schmutz J."/>
            <person name="Rabbi I.Y."/>
            <person name="Egesi C."/>
            <person name="Nauluvula P."/>
            <person name="Lebot V."/>
            <person name="Ndunguru J."/>
            <person name="Mkamilo G."/>
            <person name="Bart R.S."/>
            <person name="Setter T.L."/>
            <person name="Gleadow R.M."/>
            <person name="Kulakow P."/>
            <person name="Ferguson M.E."/>
            <person name="Rounsley S."/>
            <person name="Rokhsar D.S."/>
        </authorList>
    </citation>
    <scope>NUCLEOTIDE SEQUENCE [LARGE SCALE GENOMIC DNA]</scope>
    <source>
        <strain evidence="2">cv. AM560-2</strain>
    </source>
</reference>
<comment type="caution">
    <text evidence="1">The sequence shown here is derived from an EMBL/GenBank/DDBJ whole genome shotgun (WGS) entry which is preliminary data.</text>
</comment>
<accession>A0ACB7GH46</accession>
<sequence>MLPQLETVRGQLFSTAIPHMVEVYEQILLLIPIIWRNCKIMLDLYHKAIMFLELRL</sequence>
<protein>
    <submittedName>
        <fullName evidence="1">Uncharacterized protein</fullName>
    </submittedName>
</protein>